<dbReference type="RefSeq" id="WP_307225845.1">
    <property type="nucleotide sequence ID" value="NZ_JAUSVF010000001.1"/>
</dbReference>
<reference evidence="1 2" key="1">
    <citation type="submission" date="2023-07" db="EMBL/GenBank/DDBJ databases">
        <title>Genomic Encyclopedia of Type Strains, Phase IV (KMG-IV): sequencing the most valuable type-strain genomes for metagenomic binning, comparative biology and taxonomic classification.</title>
        <authorList>
            <person name="Goeker M."/>
        </authorList>
    </citation>
    <scope>NUCLEOTIDE SEQUENCE [LARGE SCALE GENOMIC DNA]</scope>
    <source>
        <strain evidence="1 2">DSM 1112</strain>
    </source>
</reference>
<comment type="caution">
    <text evidence="1">The sequence shown here is derived from an EMBL/GenBank/DDBJ whole genome shotgun (WGS) entry which is preliminary data.</text>
</comment>
<proteinExistence type="predicted"/>
<gene>
    <name evidence="1" type="ORF">QO002_000225</name>
</gene>
<dbReference type="Pfam" id="PF06299">
    <property type="entry name" value="DUF1045"/>
    <property type="match status" value="1"/>
</dbReference>
<dbReference type="NCBIfam" id="TIGR03223">
    <property type="entry name" value="Phn_opern_protn"/>
    <property type="match status" value="1"/>
</dbReference>
<sequence length="235" mass="25910">MRYALYFTPPADDPLTLSAATWLGRDAFIDGSVAMPAVEGFDAQELKQLTADPRRYGFHATVKAPFSLADGRSESELLQALDEFSAECASFDIPDIVVGQLGSFFALVPAEPCDALQIFAAETVRRFEPFREPLSAEDIARRNPEALPPSQRTNLQTWGYPYVFDDFRFHMTLTGPVPEDRQAPMRQALNRAFAGFVGRPLPITTLALFVEPRRGAPFTVHSLMPLGGAATRKTA</sequence>
<accession>A0ABU0BIJ8</accession>
<evidence type="ECO:0000313" key="2">
    <source>
        <dbReference type="Proteomes" id="UP001230207"/>
    </source>
</evidence>
<dbReference type="InterPro" id="IPR009389">
    <property type="entry name" value="DUF1045"/>
</dbReference>
<organism evidence="1 2">
    <name type="scientific">Pararhizobium capsulatum DSM 1112</name>
    <dbReference type="NCBI Taxonomy" id="1121113"/>
    <lineage>
        <taxon>Bacteria</taxon>
        <taxon>Pseudomonadati</taxon>
        <taxon>Pseudomonadota</taxon>
        <taxon>Alphaproteobacteria</taxon>
        <taxon>Hyphomicrobiales</taxon>
        <taxon>Rhizobiaceae</taxon>
        <taxon>Rhizobium/Agrobacterium group</taxon>
        <taxon>Pararhizobium</taxon>
    </lineage>
</organism>
<dbReference type="PIRSF" id="PIRSF033328">
    <property type="entry name" value="Phest_Mll4975"/>
    <property type="match status" value="1"/>
</dbReference>
<name>A0ABU0BIJ8_9HYPH</name>
<evidence type="ECO:0000313" key="1">
    <source>
        <dbReference type="EMBL" id="MDQ0318087.1"/>
    </source>
</evidence>
<dbReference type="EMBL" id="JAUSVF010000001">
    <property type="protein sequence ID" value="MDQ0318087.1"/>
    <property type="molecule type" value="Genomic_DNA"/>
</dbReference>
<keyword evidence="2" id="KW-1185">Reference proteome</keyword>
<protein>
    <submittedName>
        <fullName evidence="1">Phosphonate metabolism protein</fullName>
    </submittedName>
</protein>
<dbReference type="Proteomes" id="UP001230207">
    <property type="component" value="Unassembled WGS sequence"/>
</dbReference>